<reference evidence="1" key="1">
    <citation type="submission" date="2018-05" db="EMBL/GenBank/DDBJ databases">
        <authorList>
            <person name="Lanie J.A."/>
            <person name="Ng W.-L."/>
            <person name="Kazmierczak K.M."/>
            <person name="Andrzejewski T.M."/>
            <person name="Davidsen T.M."/>
            <person name="Wayne K.J."/>
            <person name="Tettelin H."/>
            <person name="Glass J.I."/>
            <person name="Rusch D."/>
            <person name="Podicherti R."/>
            <person name="Tsui H.-C.T."/>
            <person name="Winkler M.E."/>
        </authorList>
    </citation>
    <scope>NUCLEOTIDE SEQUENCE</scope>
</reference>
<proteinExistence type="predicted"/>
<evidence type="ECO:0000313" key="1">
    <source>
        <dbReference type="EMBL" id="SVA19997.1"/>
    </source>
</evidence>
<dbReference type="AlphaFoldDB" id="A0A381TYC8"/>
<accession>A0A381TYC8</accession>
<protein>
    <submittedName>
        <fullName evidence="1">Uncharacterized protein</fullName>
    </submittedName>
</protein>
<gene>
    <name evidence="1" type="ORF">METZ01_LOCUS72851</name>
</gene>
<organism evidence="1">
    <name type="scientific">marine metagenome</name>
    <dbReference type="NCBI Taxonomy" id="408172"/>
    <lineage>
        <taxon>unclassified sequences</taxon>
        <taxon>metagenomes</taxon>
        <taxon>ecological metagenomes</taxon>
    </lineage>
</organism>
<sequence length="242" mass="28126">MNPEEWLKEEASWQLGKIIDALNAAHTMPFHCAWLERDLGKNYMEMLKGMESLLLMIWSQLNSSSISKIEHQVMVWYGRQKRSQKNILSGYYRLQEYLTEWASSPEAQSYGLSGKWSDYLLFVMAVETNLLTKASSGIISLPARNRETIATLFLSKMQMIYTAEPHQLCTDFFTWLSPFTQESVSLPVFEDDDLRQTKFAAFNVFRKELTKSDQWPSLCGMYLDVLDEIAGKRNEQQEEEKT</sequence>
<dbReference type="EMBL" id="UINC01005235">
    <property type="protein sequence ID" value="SVA19997.1"/>
    <property type="molecule type" value="Genomic_DNA"/>
</dbReference>
<name>A0A381TYC8_9ZZZZ</name>